<dbReference type="Pfam" id="PF02302">
    <property type="entry name" value="PTS_IIB"/>
    <property type="match status" value="1"/>
</dbReference>
<dbReference type="Gene3D" id="3.40.50.2300">
    <property type="match status" value="1"/>
</dbReference>
<protein>
    <submittedName>
        <fullName evidence="3">PTS sugar transporter subunit IIB</fullName>
    </submittedName>
</protein>
<keyword evidence="3" id="KW-0762">Sugar transport</keyword>
<keyword evidence="4" id="KW-1185">Reference proteome</keyword>
<proteinExistence type="predicted"/>
<organism evidence="3 4">
    <name type="scientific">Alkalibacter rhizosphaerae</name>
    <dbReference type="NCBI Taxonomy" id="2815577"/>
    <lineage>
        <taxon>Bacteria</taxon>
        <taxon>Bacillati</taxon>
        <taxon>Bacillota</taxon>
        <taxon>Clostridia</taxon>
        <taxon>Eubacteriales</taxon>
        <taxon>Eubacteriaceae</taxon>
        <taxon>Alkalibacter</taxon>
    </lineage>
</organism>
<name>A0A975AIM4_9FIRM</name>
<dbReference type="AlphaFoldDB" id="A0A975AIM4"/>
<dbReference type="KEGG" id="alka:J0B03_04075"/>
<dbReference type="RefSeq" id="WP_207300587.1">
    <property type="nucleotide sequence ID" value="NZ_CP071444.1"/>
</dbReference>
<keyword evidence="1" id="KW-0808">Transferase</keyword>
<dbReference type="SUPFAM" id="SSF52794">
    <property type="entry name" value="PTS system IIB component-like"/>
    <property type="match status" value="1"/>
</dbReference>
<dbReference type="CDD" id="cd05566">
    <property type="entry name" value="PTS_IIB_galactitol"/>
    <property type="match status" value="1"/>
</dbReference>
<feature type="domain" description="Phosphotransferase system EIIB component type 2/3" evidence="2">
    <location>
        <begin position="8"/>
        <end position="88"/>
    </location>
</feature>
<evidence type="ECO:0000259" key="2">
    <source>
        <dbReference type="Pfam" id="PF02302"/>
    </source>
</evidence>
<evidence type="ECO:0000256" key="1">
    <source>
        <dbReference type="ARBA" id="ARBA00022679"/>
    </source>
</evidence>
<dbReference type="EMBL" id="CP071444">
    <property type="protein sequence ID" value="QSX09248.1"/>
    <property type="molecule type" value="Genomic_DNA"/>
</dbReference>
<accession>A0A975AIM4</accession>
<dbReference type="Proteomes" id="UP000663499">
    <property type="component" value="Chromosome"/>
</dbReference>
<dbReference type="InterPro" id="IPR003501">
    <property type="entry name" value="PTS_EIIB_2/3"/>
</dbReference>
<sequence length="102" mass="11056">MANNKIKKILISCGTGVVTSTLATKRLSELLDKRGYAGKYQTTQYKIAELASKDSGFDVIVHTTTVPSFLTTPTVNALPLVTGVGMDKVADQVIEILWPEDK</sequence>
<keyword evidence="3" id="KW-0813">Transport</keyword>
<reference evidence="3" key="1">
    <citation type="submission" date="2021-03" db="EMBL/GenBank/DDBJ databases">
        <title>Alkalibacter marinus sp. nov., isolated from tidal flat sediment.</title>
        <authorList>
            <person name="Namirimu T."/>
            <person name="Yang J.-A."/>
            <person name="Yang S.-H."/>
            <person name="Kim Y.-J."/>
            <person name="Kwon K.K."/>
        </authorList>
    </citation>
    <scope>NUCLEOTIDE SEQUENCE</scope>
    <source>
        <strain evidence="3">ES005</strain>
    </source>
</reference>
<dbReference type="GO" id="GO:0008982">
    <property type="term" value="F:protein-N(PI)-phosphohistidine-sugar phosphotransferase activity"/>
    <property type="evidence" value="ECO:0007669"/>
    <property type="project" value="InterPro"/>
</dbReference>
<evidence type="ECO:0000313" key="4">
    <source>
        <dbReference type="Proteomes" id="UP000663499"/>
    </source>
</evidence>
<dbReference type="InterPro" id="IPR036095">
    <property type="entry name" value="PTS_EIIB-like_sf"/>
</dbReference>
<dbReference type="GO" id="GO:0009401">
    <property type="term" value="P:phosphoenolpyruvate-dependent sugar phosphotransferase system"/>
    <property type="evidence" value="ECO:0007669"/>
    <property type="project" value="InterPro"/>
</dbReference>
<evidence type="ECO:0000313" key="3">
    <source>
        <dbReference type="EMBL" id="QSX09248.1"/>
    </source>
</evidence>
<gene>
    <name evidence="3" type="ORF">J0B03_04075</name>
</gene>